<dbReference type="GO" id="GO:0044423">
    <property type="term" value="C:virion component"/>
    <property type="evidence" value="ECO:0007669"/>
    <property type="project" value="UniProtKB-KW"/>
</dbReference>
<keyword evidence="1" id="KW-1048">Host nucleus</keyword>
<evidence type="ECO:0000256" key="2">
    <source>
        <dbReference type="ARBA" id="ARBA00022580"/>
    </source>
</evidence>
<protein>
    <submittedName>
        <fullName evidence="7">Tegument protein UL16</fullName>
    </submittedName>
</protein>
<evidence type="ECO:0000256" key="3">
    <source>
        <dbReference type="ARBA" id="ARBA00022844"/>
    </source>
</evidence>
<keyword evidence="3" id="KW-0946">Virion</keyword>
<feature type="region of interest" description="Disordered" evidence="6">
    <location>
        <begin position="1"/>
        <end position="38"/>
    </location>
</feature>
<accession>A0A0E3Y5K9</accession>
<sequence>MAQRALWRPQATPGPPGAAAPPGHRGAPPDARAPDPGPEADLVARIANSVFVWRVVRGDERLKIFRCLTVLTEPLCQVALPDPDPERALFCEIFLYLTRPKALRLPSNTFFAIFFFNRERRYCATVHLRSVTHPRTPLLCTLAFGHLEAASPPEETPDPAAEQLADEPVAHELDGAYLVPTEPPPNPGACCALGPGAWWHLPGGRIYCWAMDDDLGSLCPPGSRARHLGWLLSRITDPPGGGGACAPTAHIDSANALWRAPAVAEACPCVAPCMWSNMAQRTLAVRGDASLCQLLFGHPVDAVILRQATRRPRITAHLHEVVVGRDGAESVIRPTSAGWRLCVLSSYTSRLFATSCPAVARAVARASSSVYK</sequence>
<reference evidence="7" key="1">
    <citation type="submission" date="2014-12" db="EMBL/GenBank/DDBJ databases">
        <title>Genomic, Phylogenetic, and Phenotypic Characterization of Herpes Simplex Virus Type 2 Strains.</title>
        <authorList>
            <person name="Kolb A.W."/>
            <person name="Larsen I.V."/>
            <person name="Cuellar J.A."/>
            <person name="Brandt C.R."/>
        </authorList>
    </citation>
    <scope>NUCLEOTIDE SEQUENCE</scope>
    <source>
        <strain evidence="7">1192</strain>
    </source>
</reference>
<dbReference type="EMBL" id="KP334095">
    <property type="protein sequence ID" value="AKC59399.1"/>
    <property type="molecule type" value="Genomic_DNA"/>
</dbReference>
<evidence type="ECO:0000313" key="7">
    <source>
        <dbReference type="EMBL" id="AKC59399.1"/>
    </source>
</evidence>
<organism evidence="7">
    <name type="scientific">Human herpesvirus 2</name>
    <name type="common">HHV-2</name>
    <name type="synonym">Human herpes simplex virus 2</name>
    <dbReference type="NCBI Taxonomy" id="10310"/>
    <lineage>
        <taxon>Viruses</taxon>
        <taxon>Duplodnaviria</taxon>
        <taxon>Heunggongvirae</taxon>
        <taxon>Peploviricota</taxon>
        <taxon>Herviviricetes</taxon>
        <taxon>Herpesvirales</taxon>
        <taxon>Orthoherpesviridae</taxon>
        <taxon>Alphaherpesvirinae</taxon>
        <taxon>Simplexvirus</taxon>
        <taxon>Simplexvirus humanalpha2</taxon>
    </lineage>
</organism>
<name>A0A0E3Y5K9_HHV2</name>
<proteinExistence type="inferred from homology"/>
<organismHost>
    <name type="scientific">Homo sapiens</name>
    <name type="common">Human</name>
    <dbReference type="NCBI Taxonomy" id="9606"/>
</organismHost>
<gene>
    <name evidence="7" type="primary">UL16</name>
</gene>
<evidence type="ECO:0000256" key="6">
    <source>
        <dbReference type="SAM" id="MobiDB-lite"/>
    </source>
</evidence>
<dbReference type="Pfam" id="PF03044">
    <property type="entry name" value="Herpes_UL16"/>
    <property type="match status" value="1"/>
</dbReference>
<keyword evidence="2" id="KW-0920">Virion tegument</keyword>
<evidence type="ECO:0000256" key="1">
    <source>
        <dbReference type="ARBA" id="ARBA00022562"/>
    </source>
</evidence>
<dbReference type="InterPro" id="IPR004286">
    <property type="entry name" value="Herpes_UL16/UL94"/>
</dbReference>
<keyword evidence="4" id="KW-0426">Late protein</keyword>
<evidence type="ECO:0000256" key="5">
    <source>
        <dbReference type="ARBA" id="ARBA00023200"/>
    </source>
</evidence>
<evidence type="ECO:0000256" key="4">
    <source>
        <dbReference type="ARBA" id="ARBA00022921"/>
    </source>
</evidence>
<feature type="compositionally biased region" description="Low complexity" evidence="6">
    <location>
        <begin position="20"/>
        <end position="30"/>
    </location>
</feature>
<dbReference type="HAMAP" id="MF_04039">
    <property type="entry name" value="HSV_CEP2"/>
    <property type="match status" value="1"/>
</dbReference>
<keyword evidence="5" id="KW-1035">Host cytoplasm</keyword>